<dbReference type="Gene3D" id="3.30.565.10">
    <property type="entry name" value="Histidine kinase-like ATPase, C-terminal domain"/>
    <property type="match status" value="1"/>
</dbReference>
<dbReference type="Proteomes" id="UP000599688">
    <property type="component" value="Unassembled WGS sequence"/>
</dbReference>
<accession>A0A916ZSK4</accession>
<keyword evidence="4" id="KW-1185">Reference proteome</keyword>
<keyword evidence="1" id="KW-0472">Membrane</keyword>
<dbReference type="AlphaFoldDB" id="A0A916ZSK4"/>
<dbReference type="InterPro" id="IPR036890">
    <property type="entry name" value="HATPase_C_sf"/>
</dbReference>
<feature type="transmembrane region" description="Helical" evidence="1">
    <location>
        <begin position="5"/>
        <end position="24"/>
    </location>
</feature>
<keyword evidence="3" id="KW-0418">Kinase</keyword>
<dbReference type="GO" id="GO:0016020">
    <property type="term" value="C:membrane"/>
    <property type="evidence" value="ECO:0007669"/>
    <property type="project" value="InterPro"/>
</dbReference>
<feature type="transmembrane region" description="Helical" evidence="1">
    <location>
        <begin position="118"/>
        <end position="138"/>
    </location>
</feature>
<dbReference type="EMBL" id="BMGL01000005">
    <property type="protein sequence ID" value="GGE10489.1"/>
    <property type="molecule type" value="Genomic_DNA"/>
</dbReference>
<sequence length="339" mass="39822">MQKRIFTYLFITIGIALVIHLINFSSTGFDYSFLWSWKPILINYLYAAIIGIANIIFFKIINTEDAWKKQPKQMIFKGVIGSVLISTLSFFLARVVHIVWIENYYFTQFLEIEHISNYIFSMLIAFIITLIFHLFYFYKELKDSKIKEQSSIAAVQKAQLQAVKDQLDPHFLFNSLNVLTSLIEENPTNAQNFTTGLSKIYRYVLEQKEKGRVALQEELNFAKRYVDLLKMRFEDSVQMQIDSFETQNLYLIPLSLQLVLENAVKHNTISKQKPLKIRILKNDTHLIIENSLQPKTQLSTRNGVGLQNIKYRYQLVSNQQLHIEQNQHTFKIYLPLLFK</sequence>
<keyword evidence="1" id="KW-0812">Transmembrane</keyword>
<proteinExistence type="predicted"/>
<dbReference type="Pfam" id="PF06580">
    <property type="entry name" value="His_kinase"/>
    <property type="match status" value="1"/>
</dbReference>
<feature type="transmembrane region" description="Helical" evidence="1">
    <location>
        <begin position="74"/>
        <end position="98"/>
    </location>
</feature>
<feature type="domain" description="Signal transduction histidine kinase internal region" evidence="2">
    <location>
        <begin position="158"/>
        <end position="236"/>
    </location>
</feature>
<keyword evidence="3" id="KW-0808">Transferase</keyword>
<organism evidence="3 4">
    <name type="scientific">Psychroflexus salis</name>
    <dbReference type="NCBI Taxonomy" id="1526574"/>
    <lineage>
        <taxon>Bacteria</taxon>
        <taxon>Pseudomonadati</taxon>
        <taxon>Bacteroidota</taxon>
        <taxon>Flavobacteriia</taxon>
        <taxon>Flavobacteriales</taxon>
        <taxon>Flavobacteriaceae</taxon>
        <taxon>Psychroflexus</taxon>
    </lineage>
</organism>
<evidence type="ECO:0000313" key="4">
    <source>
        <dbReference type="Proteomes" id="UP000599688"/>
    </source>
</evidence>
<evidence type="ECO:0000256" key="1">
    <source>
        <dbReference type="SAM" id="Phobius"/>
    </source>
</evidence>
<dbReference type="GO" id="GO:0000155">
    <property type="term" value="F:phosphorelay sensor kinase activity"/>
    <property type="evidence" value="ECO:0007669"/>
    <property type="project" value="InterPro"/>
</dbReference>
<protein>
    <submittedName>
        <fullName evidence="3">Histidine kinase</fullName>
    </submittedName>
</protein>
<reference evidence="3 4" key="1">
    <citation type="journal article" date="2014" name="Int. J. Syst. Evol. Microbiol.">
        <title>Complete genome sequence of Corynebacterium casei LMG S-19264T (=DSM 44701T), isolated from a smear-ripened cheese.</title>
        <authorList>
            <consortium name="US DOE Joint Genome Institute (JGI-PGF)"/>
            <person name="Walter F."/>
            <person name="Albersmeier A."/>
            <person name="Kalinowski J."/>
            <person name="Ruckert C."/>
        </authorList>
    </citation>
    <scope>NUCLEOTIDE SEQUENCE [LARGE SCALE GENOMIC DNA]</scope>
    <source>
        <strain evidence="3 4">CGMCC 1.12925</strain>
    </source>
</reference>
<keyword evidence="1" id="KW-1133">Transmembrane helix</keyword>
<dbReference type="InterPro" id="IPR010559">
    <property type="entry name" value="Sig_transdc_His_kin_internal"/>
</dbReference>
<comment type="caution">
    <text evidence="3">The sequence shown here is derived from an EMBL/GenBank/DDBJ whole genome shotgun (WGS) entry which is preliminary data.</text>
</comment>
<name>A0A916ZSK4_9FLAO</name>
<gene>
    <name evidence="3" type="ORF">GCM10010831_09990</name>
</gene>
<dbReference type="PANTHER" id="PTHR34220">
    <property type="entry name" value="SENSOR HISTIDINE KINASE YPDA"/>
    <property type="match status" value="1"/>
</dbReference>
<evidence type="ECO:0000259" key="2">
    <source>
        <dbReference type="Pfam" id="PF06580"/>
    </source>
</evidence>
<dbReference type="RefSeq" id="WP_188405708.1">
    <property type="nucleotide sequence ID" value="NZ_BMGL01000005.1"/>
</dbReference>
<feature type="transmembrane region" description="Helical" evidence="1">
    <location>
        <begin position="44"/>
        <end position="62"/>
    </location>
</feature>
<dbReference type="InterPro" id="IPR050640">
    <property type="entry name" value="Bact_2-comp_sensor_kinase"/>
</dbReference>
<dbReference type="PANTHER" id="PTHR34220:SF7">
    <property type="entry name" value="SENSOR HISTIDINE KINASE YPDA"/>
    <property type="match status" value="1"/>
</dbReference>
<evidence type="ECO:0000313" key="3">
    <source>
        <dbReference type="EMBL" id="GGE10489.1"/>
    </source>
</evidence>